<reference evidence="3" key="1">
    <citation type="submission" date="2016-06" db="EMBL/GenBank/DDBJ databases">
        <title>Parallel loss of symbiosis genes in relatives of nitrogen-fixing non-legume Parasponia.</title>
        <authorList>
            <person name="Van Velzen R."/>
            <person name="Holmer R."/>
            <person name="Bu F."/>
            <person name="Rutten L."/>
            <person name="Van Zeijl A."/>
            <person name="Liu W."/>
            <person name="Santuari L."/>
            <person name="Cao Q."/>
            <person name="Sharma T."/>
            <person name="Shen D."/>
            <person name="Roswanjaya Y."/>
            <person name="Wardhani T."/>
            <person name="Kalhor M.S."/>
            <person name="Jansen J."/>
            <person name="Van den Hoogen J."/>
            <person name="Gungor B."/>
            <person name="Hartog M."/>
            <person name="Hontelez J."/>
            <person name="Verver J."/>
            <person name="Yang W.-C."/>
            <person name="Schijlen E."/>
            <person name="Repin R."/>
            <person name="Schilthuizen M."/>
            <person name="Schranz E."/>
            <person name="Heidstra R."/>
            <person name="Miyata K."/>
            <person name="Fedorova E."/>
            <person name="Kohlen W."/>
            <person name="Bisseling T."/>
            <person name="Smit S."/>
            <person name="Geurts R."/>
        </authorList>
    </citation>
    <scope>NUCLEOTIDE SEQUENCE [LARGE SCALE GENOMIC DNA]</scope>
    <source>
        <strain evidence="3">cv. RG33-2</strain>
    </source>
</reference>
<proteinExistence type="predicted"/>
<gene>
    <name evidence="2" type="ORF">TorRG33x02_083630</name>
</gene>
<dbReference type="AlphaFoldDB" id="A0A2P5FDH1"/>
<dbReference type="EMBL" id="JXTC01000042">
    <property type="protein sequence ID" value="PON95840.1"/>
    <property type="molecule type" value="Genomic_DNA"/>
</dbReference>
<feature type="region of interest" description="Disordered" evidence="1">
    <location>
        <begin position="27"/>
        <end position="64"/>
    </location>
</feature>
<evidence type="ECO:0000313" key="3">
    <source>
        <dbReference type="Proteomes" id="UP000237000"/>
    </source>
</evidence>
<name>A0A2P5FDH1_TREOI</name>
<comment type="caution">
    <text evidence="2">The sequence shown here is derived from an EMBL/GenBank/DDBJ whole genome shotgun (WGS) entry which is preliminary data.</text>
</comment>
<dbReference type="InParanoid" id="A0A2P5FDH1"/>
<keyword evidence="3" id="KW-1185">Reference proteome</keyword>
<evidence type="ECO:0000256" key="1">
    <source>
        <dbReference type="SAM" id="MobiDB-lite"/>
    </source>
</evidence>
<sequence>MESFWKKHMAYSYRYDRFRYRVFPPRCDYSSGGREQAKPKKKRPPRFEKKTHLSEANMQKSGRIEEQSLHETQFQWSLVSIYFYV</sequence>
<evidence type="ECO:0000313" key="2">
    <source>
        <dbReference type="EMBL" id="PON95840.1"/>
    </source>
</evidence>
<organism evidence="2 3">
    <name type="scientific">Trema orientale</name>
    <name type="common">Charcoal tree</name>
    <name type="synonym">Celtis orientalis</name>
    <dbReference type="NCBI Taxonomy" id="63057"/>
    <lineage>
        <taxon>Eukaryota</taxon>
        <taxon>Viridiplantae</taxon>
        <taxon>Streptophyta</taxon>
        <taxon>Embryophyta</taxon>
        <taxon>Tracheophyta</taxon>
        <taxon>Spermatophyta</taxon>
        <taxon>Magnoliopsida</taxon>
        <taxon>eudicotyledons</taxon>
        <taxon>Gunneridae</taxon>
        <taxon>Pentapetalae</taxon>
        <taxon>rosids</taxon>
        <taxon>fabids</taxon>
        <taxon>Rosales</taxon>
        <taxon>Cannabaceae</taxon>
        <taxon>Trema</taxon>
    </lineage>
</organism>
<protein>
    <submittedName>
        <fullName evidence="2">Uncharacterized protein</fullName>
    </submittedName>
</protein>
<accession>A0A2P5FDH1</accession>
<dbReference type="Proteomes" id="UP000237000">
    <property type="component" value="Unassembled WGS sequence"/>
</dbReference>